<dbReference type="AlphaFoldDB" id="A0A4P6JI86"/>
<evidence type="ECO:0000256" key="1">
    <source>
        <dbReference type="ARBA" id="ARBA00022898"/>
    </source>
</evidence>
<dbReference type="InterPro" id="IPR015424">
    <property type="entry name" value="PyrdxlP-dep_Trfase"/>
</dbReference>
<dbReference type="Gene3D" id="3.90.1150.10">
    <property type="entry name" value="Aspartate Aminotransferase, domain 1"/>
    <property type="match status" value="1"/>
</dbReference>
<keyword evidence="3" id="KW-0032">Aminotransferase</keyword>
<sequence length="389" mass="43465">MTDICSLPVAADQFQIRSDITFFNHGSFGACPRPVFAAYQEWQRRLEYDPIEFLGRRIGEMLGEARACLADYLGTRAEQIVFVTNTTVGVNIIARSLPLEPGDEVLATDHEYGASDRTWRFQSLQRGIHYINQPIPLPLESEDEMIEYLWRGVTSRTRVIFISHITSPTALTFPIARICQRARAAGILTVVDGAHAPGQIPLALDELGVDFYIGNCHKWLCAPKGSAFLYARPERQALLQPLVVSWGWESQNPGSSTFLDYFGWLGTDDPAAYLSVPAAIAFQHEHNWDAVRAACHELAASARAEISALLGTEVICPADPTWWSQMCIIEVPAGDVQVLQRSLREEWHIEIPVVSWGGRRFVRLSLQGYNGPADIERLRSALQSIFRIG</sequence>
<dbReference type="RefSeq" id="WP_129885272.1">
    <property type="nucleotide sequence ID" value="NZ_CP035758.1"/>
</dbReference>
<dbReference type="InterPro" id="IPR015422">
    <property type="entry name" value="PyrdxlP-dep_Trfase_small"/>
</dbReference>
<evidence type="ECO:0000313" key="3">
    <source>
        <dbReference type="EMBL" id="QBD74673.1"/>
    </source>
</evidence>
<gene>
    <name evidence="3" type="ORF">EPA93_01175</name>
</gene>
<proteinExistence type="predicted"/>
<dbReference type="EMBL" id="CP035758">
    <property type="protein sequence ID" value="QBD74673.1"/>
    <property type="molecule type" value="Genomic_DNA"/>
</dbReference>
<dbReference type="InterPro" id="IPR000192">
    <property type="entry name" value="Aminotrans_V_dom"/>
</dbReference>
<dbReference type="PANTHER" id="PTHR43092">
    <property type="entry name" value="L-CYSTEINE DESULFHYDRASE"/>
    <property type="match status" value="1"/>
</dbReference>
<dbReference type="SUPFAM" id="SSF53383">
    <property type="entry name" value="PLP-dependent transferases"/>
    <property type="match status" value="1"/>
</dbReference>
<accession>A0A4P6JI86</accession>
<keyword evidence="4" id="KW-1185">Reference proteome</keyword>
<dbReference type="OrthoDB" id="9804366at2"/>
<feature type="domain" description="Aminotransferase class V" evidence="2">
    <location>
        <begin position="54"/>
        <end position="378"/>
    </location>
</feature>
<keyword evidence="1" id="KW-0663">Pyridoxal phosphate</keyword>
<protein>
    <submittedName>
        <fullName evidence="3">Aminotransferase class V-fold PLP-dependent enzyme</fullName>
    </submittedName>
</protein>
<dbReference type="Gene3D" id="3.40.640.10">
    <property type="entry name" value="Type I PLP-dependent aspartate aminotransferase-like (Major domain)"/>
    <property type="match status" value="1"/>
</dbReference>
<evidence type="ECO:0000313" key="4">
    <source>
        <dbReference type="Proteomes" id="UP000290365"/>
    </source>
</evidence>
<evidence type="ECO:0000259" key="2">
    <source>
        <dbReference type="Pfam" id="PF00266"/>
    </source>
</evidence>
<keyword evidence="3" id="KW-0808">Transferase</keyword>
<dbReference type="Pfam" id="PF00266">
    <property type="entry name" value="Aminotran_5"/>
    <property type="match status" value="1"/>
</dbReference>
<dbReference type="InterPro" id="IPR015421">
    <property type="entry name" value="PyrdxlP-dep_Trfase_major"/>
</dbReference>
<dbReference type="GO" id="GO:0008483">
    <property type="term" value="F:transaminase activity"/>
    <property type="evidence" value="ECO:0007669"/>
    <property type="project" value="UniProtKB-KW"/>
</dbReference>
<organism evidence="3 4">
    <name type="scientific">Ktedonosporobacter rubrisoli</name>
    <dbReference type="NCBI Taxonomy" id="2509675"/>
    <lineage>
        <taxon>Bacteria</taxon>
        <taxon>Bacillati</taxon>
        <taxon>Chloroflexota</taxon>
        <taxon>Ktedonobacteria</taxon>
        <taxon>Ktedonobacterales</taxon>
        <taxon>Ktedonosporobacteraceae</taxon>
        <taxon>Ktedonosporobacter</taxon>
    </lineage>
</organism>
<name>A0A4P6JI86_KTERU</name>
<reference evidence="3 4" key="1">
    <citation type="submission" date="2019-01" db="EMBL/GenBank/DDBJ databases">
        <title>Ktedonosporobacter rubrisoli SCAWS-G2.</title>
        <authorList>
            <person name="Huang Y."/>
            <person name="Yan B."/>
        </authorList>
    </citation>
    <scope>NUCLEOTIDE SEQUENCE [LARGE SCALE GENOMIC DNA]</scope>
    <source>
        <strain evidence="3 4">SCAWS-G2</strain>
    </source>
</reference>
<dbReference type="Proteomes" id="UP000290365">
    <property type="component" value="Chromosome"/>
</dbReference>
<dbReference type="KEGG" id="kbs:EPA93_01175"/>
<dbReference type="PANTHER" id="PTHR43092:SF2">
    <property type="entry name" value="HERCYNYLCYSTEINE SULFOXIDE LYASE"/>
    <property type="match status" value="1"/>
</dbReference>